<keyword evidence="4" id="KW-0675">Receptor</keyword>
<evidence type="ECO:0000256" key="3">
    <source>
        <dbReference type="SAM" id="SignalP"/>
    </source>
</evidence>
<gene>
    <name evidence="4" type="ORF">SAMN05421804_101644</name>
</gene>
<dbReference type="CDD" id="cd07012">
    <property type="entry name" value="PBP2_Bug_TTT"/>
    <property type="match status" value="1"/>
</dbReference>
<dbReference type="RefSeq" id="WP_031574007.1">
    <property type="nucleotide sequence ID" value="NZ_FNDZ01000001.1"/>
</dbReference>
<dbReference type="PROSITE" id="PS51257">
    <property type="entry name" value="PROKAR_LIPOPROTEIN"/>
    <property type="match status" value="1"/>
</dbReference>
<dbReference type="Gene3D" id="3.40.190.150">
    <property type="entry name" value="Bordetella uptake gene, domain 1"/>
    <property type="match status" value="1"/>
</dbReference>
<feature type="chain" id="PRO_5010274210" evidence="3">
    <location>
        <begin position="22"/>
        <end position="352"/>
    </location>
</feature>
<proteinExistence type="inferred from homology"/>
<organism evidence="4 5">
    <name type="scientific">Proteiniclasticum ruminis</name>
    <dbReference type="NCBI Taxonomy" id="398199"/>
    <lineage>
        <taxon>Bacteria</taxon>
        <taxon>Bacillati</taxon>
        <taxon>Bacillota</taxon>
        <taxon>Clostridia</taxon>
        <taxon>Eubacteriales</taxon>
        <taxon>Clostridiaceae</taxon>
        <taxon>Proteiniclasticum</taxon>
    </lineage>
</organism>
<name>A0A1G8HNN3_9CLOT</name>
<feature type="signal peptide" evidence="3">
    <location>
        <begin position="1"/>
        <end position="21"/>
    </location>
</feature>
<sequence length="352" mass="37991">MRKITKLLSSAIILASMTTFAACSASGNAKDNTPEGNNDNTGTETESIGFPQDETITLVVPGKPGGGSDLAIRHYSEALTRLFGLTTTVTNYDSNTIGHQTTATSKPDGATITLATSALNVQYITGSSDIDPMKDFTLIAALQDNGYSAIAVPADAPYDDFKGFVDFAKANPGKLNAGQPSSGNNTLMFGMLESELGIDLNAVEAASESDRLVSLSGGFIDVGFVGIGNAREYEKANKLKVIATIAADGKVIADFDDTLPENYKTTQEQGFEEIYWGVYHYLLGPAGMDQKMVEEMNSAMKKVYEDEKTFESIKNIGHIPEWHNLEDSKVIRQSEYDKIFEIADVMGINVRK</sequence>
<dbReference type="Gene3D" id="3.40.190.10">
    <property type="entry name" value="Periplasmic binding protein-like II"/>
    <property type="match status" value="1"/>
</dbReference>
<dbReference type="PANTHER" id="PTHR42928:SF5">
    <property type="entry name" value="BLR1237 PROTEIN"/>
    <property type="match status" value="1"/>
</dbReference>
<dbReference type="AlphaFoldDB" id="A0A1G8HNN3"/>
<dbReference type="SUPFAM" id="SSF53850">
    <property type="entry name" value="Periplasmic binding protein-like II"/>
    <property type="match status" value="1"/>
</dbReference>
<accession>A0A1G8HNN3</accession>
<comment type="similarity">
    <text evidence="1">Belongs to the UPF0065 (bug) family.</text>
</comment>
<feature type="compositionally biased region" description="Polar residues" evidence="2">
    <location>
        <begin position="25"/>
        <end position="46"/>
    </location>
</feature>
<dbReference type="Pfam" id="PF03401">
    <property type="entry name" value="TctC"/>
    <property type="match status" value="1"/>
</dbReference>
<protein>
    <submittedName>
        <fullName evidence="4">Tripartite-type tricarboxylate transporter, receptor component TctC</fullName>
    </submittedName>
</protein>
<dbReference type="Proteomes" id="UP000183255">
    <property type="component" value="Unassembled WGS sequence"/>
</dbReference>
<keyword evidence="3" id="KW-0732">Signal</keyword>
<evidence type="ECO:0000256" key="2">
    <source>
        <dbReference type="SAM" id="MobiDB-lite"/>
    </source>
</evidence>
<evidence type="ECO:0000313" key="5">
    <source>
        <dbReference type="Proteomes" id="UP000183255"/>
    </source>
</evidence>
<dbReference type="InterPro" id="IPR005064">
    <property type="entry name" value="BUG"/>
</dbReference>
<dbReference type="EMBL" id="FNDZ01000001">
    <property type="protein sequence ID" value="SDI08212.1"/>
    <property type="molecule type" value="Genomic_DNA"/>
</dbReference>
<evidence type="ECO:0000313" key="4">
    <source>
        <dbReference type="EMBL" id="SDI08212.1"/>
    </source>
</evidence>
<reference evidence="4 5" key="1">
    <citation type="submission" date="2016-10" db="EMBL/GenBank/DDBJ databases">
        <authorList>
            <person name="de Groot N.N."/>
        </authorList>
    </citation>
    <scope>NUCLEOTIDE SEQUENCE [LARGE SCALE GENOMIC DNA]</scope>
    <source>
        <strain evidence="4 5">CGMCC 1.5058</strain>
    </source>
</reference>
<dbReference type="PANTHER" id="PTHR42928">
    <property type="entry name" value="TRICARBOXYLATE-BINDING PROTEIN"/>
    <property type="match status" value="1"/>
</dbReference>
<dbReference type="InterPro" id="IPR042100">
    <property type="entry name" value="Bug_dom1"/>
</dbReference>
<evidence type="ECO:0000256" key="1">
    <source>
        <dbReference type="ARBA" id="ARBA00006987"/>
    </source>
</evidence>
<feature type="region of interest" description="Disordered" evidence="2">
    <location>
        <begin position="25"/>
        <end position="48"/>
    </location>
</feature>